<accession>A0AAU7KM12</accession>
<dbReference type="AlphaFoldDB" id="A0AAU7KM12"/>
<dbReference type="RefSeq" id="WP_348827830.1">
    <property type="nucleotide sequence ID" value="NZ_CP098827.1"/>
</dbReference>
<dbReference type="SUPFAM" id="SSF48613">
    <property type="entry name" value="Heme oxygenase-like"/>
    <property type="match status" value="1"/>
</dbReference>
<proteinExistence type="predicted"/>
<evidence type="ECO:0000313" key="1">
    <source>
        <dbReference type="EMBL" id="XBO72400.1"/>
    </source>
</evidence>
<dbReference type="InterPro" id="IPR016084">
    <property type="entry name" value="Haem_Oase-like_multi-hlx"/>
</dbReference>
<dbReference type="SMART" id="SM01236">
    <property type="entry name" value="Haem_oxygenase_2"/>
    <property type="match status" value="1"/>
</dbReference>
<sequence length="256" mass="28688">MNTLTDTPIVTSPPVDNGKPDGFYRHLLAATEDERQALMGGELIGRAQGGKITLPEYRAFLAQAYHHVRHTVSLMMACGAELSAPNFVLRDNLRMAIAEYIDEEKGHEHWILDDLESTGVDRHHARSRPPLFETEWIVSYAYDSIRRRHPLAMFGMVLVLEGTSTSAASAAGRAIRDSLGLTDDAFHYLFSHGELDISHMAFFAELMDTITDTEEQAQIIHSARAFYRLYGAVHDAALRDAEHWTDEALEANSCHH</sequence>
<dbReference type="EMBL" id="CP098827">
    <property type="protein sequence ID" value="XBO72400.1"/>
    <property type="molecule type" value="Genomic_DNA"/>
</dbReference>
<name>A0AAU7KM12_9GAMM</name>
<reference evidence="1" key="1">
    <citation type="submission" date="2022-06" db="EMBL/GenBank/DDBJ databases">
        <title>A novel DMS-producing enzyme.</title>
        <authorList>
            <person name="Zhang Y."/>
        </authorList>
    </citation>
    <scope>NUCLEOTIDE SEQUENCE</scope>
    <source>
        <strain evidence="1">RT37</strain>
    </source>
</reference>
<protein>
    <submittedName>
        <fullName evidence="1">Iron-containing redox enzyme family protein</fullName>
    </submittedName>
</protein>
<dbReference type="Pfam" id="PF14518">
    <property type="entry name" value="Haem_oxygenas_2"/>
    <property type="match status" value="1"/>
</dbReference>
<organism evidence="1">
    <name type="scientific">Halomonas sp. RT37</name>
    <dbReference type="NCBI Taxonomy" id="2950872"/>
    <lineage>
        <taxon>Bacteria</taxon>
        <taxon>Pseudomonadati</taxon>
        <taxon>Pseudomonadota</taxon>
        <taxon>Gammaproteobacteria</taxon>
        <taxon>Oceanospirillales</taxon>
        <taxon>Halomonadaceae</taxon>
        <taxon>Halomonas</taxon>
    </lineage>
</organism>
<dbReference type="Gene3D" id="1.20.910.10">
    <property type="entry name" value="Heme oxygenase-like"/>
    <property type="match status" value="1"/>
</dbReference>
<gene>
    <name evidence="1" type="ORF">NFG58_06755</name>
</gene>